<dbReference type="PANTHER" id="PTHR34370">
    <property type="entry name" value="OS04G0600100 PROTEIN"/>
    <property type="match status" value="1"/>
</dbReference>
<dbReference type="Proteomes" id="UP001491310">
    <property type="component" value="Unassembled WGS sequence"/>
</dbReference>
<comment type="caution">
    <text evidence="2">The sequence shown here is derived from an EMBL/GenBank/DDBJ whole genome shotgun (WGS) entry which is preliminary data.</text>
</comment>
<gene>
    <name evidence="2" type="ORF">WJX75_009560</name>
</gene>
<sequence length="204" mass="21477">MLGKYARSTPDLSKEIWHSPFSGIGVKRRRVSVIKAQAASGSQGLATFPSGFGTVTFRSLQGSVGSNEDHASQDSKVALSGAHSGVVSFKGGSIVAYGLLNTVYYTAMFTYMWTVVFKVPRGLGFAAAARKFVEVLGVTWAGSQLTKAARAGGALLLAPLVEKGLNAFESALHLKSRKSAFLYILFICLGLTAALFGAVVVVHA</sequence>
<proteinExistence type="predicted"/>
<keyword evidence="1" id="KW-1133">Transmembrane helix</keyword>
<accession>A0ABR2YH61</accession>
<dbReference type="EMBL" id="JALJOT010000012">
    <property type="protein sequence ID" value="KAK9905097.1"/>
    <property type="molecule type" value="Genomic_DNA"/>
</dbReference>
<protein>
    <submittedName>
        <fullName evidence="2">Uncharacterized protein</fullName>
    </submittedName>
</protein>
<reference evidence="2 3" key="1">
    <citation type="journal article" date="2024" name="Nat. Commun.">
        <title>Phylogenomics reveals the evolutionary origins of lichenization in chlorophyte algae.</title>
        <authorList>
            <person name="Puginier C."/>
            <person name="Libourel C."/>
            <person name="Otte J."/>
            <person name="Skaloud P."/>
            <person name="Haon M."/>
            <person name="Grisel S."/>
            <person name="Petersen M."/>
            <person name="Berrin J.G."/>
            <person name="Delaux P.M."/>
            <person name="Dal Grande F."/>
            <person name="Keller J."/>
        </authorList>
    </citation>
    <scope>NUCLEOTIDE SEQUENCE [LARGE SCALE GENOMIC DNA]</scope>
    <source>
        <strain evidence="2 3">SAG 216-7</strain>
    </source>
</reference>
<keyword evidence="1" id="KW-0812">Transmembrane</keyword>
<name>A0ABR2YH61_9CHLO</name>
<keyword evidence="3" id="KW-1185">Reference proteome</keyword>
<evidence type="ECO:0000313" key="2">
    <source>
        <dbReference type="EMBL" id="KAK9905097.1"/>
    </source>
</evidence>
<dbReference type="PANTHER" id="PTHR34370:SF2">
    <property type="entry name" value="GAG-POL POLYPROTEIN_RETROTRANSPOSON"/>
    <property type="match status" value="1"/>
</dbReference>
<evidence type="ECO:0000313" key="3">
    <source>
        <dbReference type="Proteomes" id="UP001491310"/>
    </source>
</evidence>
<feature type="transmembrane region" description="Helical" evidence="1">
    <location>
        <begin position="180"/>
        <end position="202"/>
    </location>
</feature>
<evidence type="ECO:0000256" key="1">
    <source>
        <dbReference type="SAM" id="Phobius"/>
    </source>
</evidence>
<keyword evidence="1" id="KW-0472">Membrane</keyword>
<organism evidence="2 3">
    <name type="scientific">Coccomyxa subellipsoidea</name>
    <dbReference type="NCBI Taxonomy" id="248742"/>
    <lineage>
        <taxon>Eukaryota</taxon>
        <taxon>Viridiplantae</taxon>
        <taxon>Chlorophyta</taxon>
        <taxon>core chlorophytes</taxon>
        <taxon>Trebouxiophyceae</taxon>
        <taxon>Trebouxiophyceae incertae sedis</taxon>
        <taxon>Coccomyxaceae</taxon>
        <taxon>Coccomyxa</taxon>
    </lineage>
</organism>